<sequence>MEICMMRRPFRSGGADILGDMYDEEAASIAVAAFPFQIYMVIRRAKFSQVDTNPLALQAA</sequence>
<reference evidence="1 2" key="1">
    <citation type="submission" date="2019-08" db="EMBL/GenBank/DDBJ databases">
        <title>Bacillus genomes from the desert of Cuatro Cienegas, Coahuila.</title>
        <authorList>
            <person name="Olmedo-Alvarez G."/>
        </authorList>
    </citation>
    <scope>NUCLEOTIDE SEQUENCE [LARGE SCALE GENOMIC DNA]</scope>
    <source>
        <strain evidence="1 2">CH40_1T</strain>
    </source>
</reference>
<dbReference type="Proteomes" id="UP000323317">
    <property type="component" value="Unassembled WGS sequence"/>
</dbReference>
<proteinExistence type="predicted"/>
<comment type="caution">
    <text evidence="1">The sequence shown here is derived from an EMBL/GenBank/DDBJ whole genome shotgun (WGS) entry which is preliminary data.</text>
</comment>
<evidence type="ECO:0000313" key="2">
    <source>
        <dbReference type="Proteomes" id="UP000323317"/>
    </source>
</evidence>
<dbReference type="EMBL" id="VTEH01000023">
    <property type="protein sequence ID" value="TYR72996.1"/>
    <property type="molecule type" value="Genomic_DNA"/>
</dbReference>
<dbReference type="AlphaFoldDB" id="A0A5D4K7I9"/>
<name>A0A5D4K7I9_9BACI</name>
<dbReference type="RefSeq" id="WP_148948596.1">
    <property type="nucleotide sequence ID" value="NZ_VTEH01000023.1"/>
</dbReference>
<evidence type="ECO:0000313" key="1">
    <source>
        <dbReference type="EMBL" id="TYR72996.1"/>
    </source>
</evidence>
<organism evidence="1 2">
    <name type="scientific">Rossellomorea vietnamensis</name>
    <dbReference type="NCBI Taxonomy" id="218284"/>
    <lineage>
        <taxon>Bacteria</taxon>
        <taxon>Bacillati</taxon>
        <taxon>Bacillota</taxon>
        <taxon>Bacilli</taxon>
        <taxon>Bacillales</taxon>
        <taxon>Bacillaceae</taxon>
        <taxon>Rossellomorea</taxon>
    </lineage>
</organism>
<gene>
    <name evidence="1" type="ORF">FZC79_20665</name>
</gene>
<accession>A0A5D4K7I9</accession>
<protein>
    <submittedName>
        <fullName evidence="1">Uncharacterized protein</fullName>
    </submittedName>
</protein>